<evidence type="ECO:0000313" key="2">
    <source>
        <dbReference type="Proteomes" id="UP001055879"/>
    </source>
</evidence>
<keyword evidence="2" id="KW-1185">Reference proteome</keyword>
<evidence type="ECO:0000313" key="1">
    <source>
        <dbReference type="EMBL" id="KAI3665209.1"/>
    </source>
</evidence>
<reference evidence="2" key="1">
    <citation type="journal article" date="2022" name="Mol. Ecol. Resour.">
        <title>The genomes of chicory, endive, great burdock and yacon provide insights into Asteraceae palaeo-polyploidization history and plant inulin production.</title>
        <authorList>
            <person name="Fan W."/>
            <person name="Wang S."/>
            <person name="Wang H."/>
            <person name="Wang A."/>
            <person name="Jiang F."/>
            <person name="Liu H."/>
            <person name="Zhao H."/>
            <person name="Xu D."/>
            <person name="Zhang Y."/>
        </authorList>
    </citation>
    <scope>NUCLEOTIDE SEQUENCE [LARGE SCALE GENOMIC DNA]</scope>
    <source>
        <strain evidence="2">cv. Niubang</strain>
    </source>
</reference>
<accession>A0ACB8XED4</accession>
<comment type="caution">
    <text evidence="1">The sequence shown here is derived from an EMBL/GenBank/DDBJ whole genome shotgun (WGS) entry which is preliminary data.</text>
</comment>
<gene>
    <name evidence="1" type="ORF">L6452_43832</name>
</gene>
<protein>
    <submittedName>
        <fullName evidence="1">Uncharacterized protein</fullName>
    </submittedName>
</protein>
<reference evidence="1 2" key="2">
    <citation type="journal article" date="2022" name="Mol. Ecol. Resour.">
        <title>The genomes of chicory, endive, great burdock and yacon provide insights into Asteraceae paleo-polyploidization history and plant inulin production.</title>
        <authorList>
            <person name="Fan W."/>
            <person name="Wang S."/>
            <person name="Wang H."/>
            <person name="Wang A."/>
            <person name="Jiang F."/>
            <person name="Liu H."/>
            <person name="Zhao H."/>
            <person name="Xu D."/>
            <person name="Zhang Y."/>
        </authorList>
    </citation>
    <scope>NUCLEOTIDE SEQUENCE [LARGE SCALE GENOMIC DNA]</scope>
    <source>
        <strain evidence="2">cv. Niubang</strain>
    </source>
</reference>
<sequence length="67" mass="7758">MLEEMGLECGMIRDMGNLVTDINYFPGYEKLDGFEVLMMEFFLGVKNSEKQKMMTTIVDDESHVLNE</sequence>
<organism evidence="1 2">
    <name type="scientific">Arctium lappa</name>
    <name type="common">Greater burdock</name>
    <name type="synonym">Lappa major</name>
    <dbReference type="NCBI Taxonomy" id="4217"/>
    <lineage>
        <taxon>Eukaryota</taxon>
        <taxon>Viridiplantae</taxon>
        <taxon>Streptophyta</taxon>
        <taxon>Embryophyta</taxon>
        <taxon>Tracheophyta</taxon>
        <taxon>Spermatophyta</taxon>
        <taxon>Magnoliopsida</taxon>
        <taxon>eudicotyledons</taxon>
        <taxon>Gunneridae</taxon>
        <taxon>Pentapetalae</taxon>
        <taxon>asterids</taxon>
        <taxon>campanulids</taxon>
        <taxon>Asterales</taxon>
        <taxon>Asteraceae</taxon>
        <taxon>Carduoideae</taxon>
        <taxon>Cardueae</taxon>
        <taxon>Arctiinae</taxon>
        <taxon>Arctium</taxon>
    </lineage>
</organism>
<name>A0ACB8XED4_ARCLA</name>
<dbReference type="Proteomes" id="UP001055879">
    <property type="component" value="Linkage Group LG18"/>
</dbReference>
<dbReference type="EMBL" id="CM042064">
    <property type="protein sequence ID" value="KAI3665209.1"/>
    <property type="molecule type" value="Genomic_DNA"/>
</dbReference>
<proteinExistence type="predicted"/>